<dbReference type="RefSeq" id="WP_277104764.1">
    <property type="nucleotide sequence ID" value="NZ_BAAAJS010000047.1"/>
</dbReference>
<keyword evidence="2" id="KW-0808">Transferase</keyword>
<evidence type="ECO:0000256" key="1">
    <source>
        <dbReference type="SAM" id="Coils"/>
    </source>
</evidence>
<reference evidence="2 3" key="1">
    <citation type="submission" date="2023-07" db="EMBL/GenBank/DDBJ databases">
        <title>Sequencing the genomes of 1000 actinobacteria strains.</title>
        <authorList>
            <person name="Klenk H.-P."/>
        </authorList>
    </citation>
    <scope>NUCLEOTIDE SEQUENCE [LARGE SCALE GENOMIC DNA]</scope>
    <source>
        <strain evidence="2 3">DSM 44508</strain>
    </source>
</reference>
<dbReference type="GO" id="GO:0047154">
    <property type="term" value="F:methylmalonyl-CoA carboxytransferase activity"/>
    <property type="evidence" value="ECO:0007669"/>
    <property type="project" value="UniProtKB-EC"/>
</dbReference>
<proteinExistence type="predicted"/>
<organism evidence="2 3">
    <name type="scientific">Corynebacterium felinum</name>
    <dbReference type="NCBI Taxonomy" id="131318"/>
    <lineage>
        <taxon>Bacteria</taxon>
        <taxon>Bacillati</taxon>
        <taxon>Actinomycetota</taxon>
        <taxon>Actinomycetes</taxon>
        <taxon>Mycobacteriales</taxon>
        <taxon>Corynebacteriaceae</taxon>
        <taxon>Corynebacterium</taxon>
    </lineage>
</organism>
<feature type="coiled-coil region" evidence="1">
    <location>
        <begin position="6"/>
        <end position="33"/>
    </location>
</feature>
<dbReference type="EC" id="2.1.3.1" evidence="2"/>
<keyword evidence="3" id="KW-1185">Reference proteome</keyword>
<dbReference type="EMBL" id="JAVDYF010000001">
    <property type="protein sequence ID" value="MDR7354971.1"/>
    <property type="molecule type" value="Genomic_DNA"/>
</dbReference>
<protein>
    <submittedName>
        <fullName evidence="2">Methylmalonyl-CoA carboxyltransferase large subunit</fullName>
        <ecNumber evidence="2">2.1.3.1</ecNumber>
    </submittedName>
</protein>
<name>A0ABU2B9M3_9CORY</name>
<comment type="caution">
    <text evidence="2">The sequence shown here is derived from an EMBL/GenBank/DDBJ whole genome shotgun (WGS) entry which is preliminary data.</text>
</comment>
<evidence type="ECO:0000313" key="3">
    <source>
        <dbReference type="Proteomes" id="UP001183619"/>
    </source>
</evidence>
<sequence length="86" mass="9409">MSEVTNAELATLVTELSARLEAAEAEIAELRRRSDASIPEDVIIAISAAVSAFLGNKGRVKAVSYSRHRTWAAQGRQTVQQRKLSR</sequence>
<evidence type="ECO:0000313" key="2">
    <source>
        <dbReference type="EMBL" id="MDR7354971.1"/>
    </source>
</evidence>
<accession>A0ABU2B9M3</accession>
<keyword evidence="1" id="KW-0175">Coiled coil</keyword>
<gene>
    <name evidence="2" type="ORF">J2S37_001509</name>
</gene>
<dbReference type="Proteomes" id="UP001183619">
    <property type="component" value="Unassembled WGS sequence"/>
</dbReference>